<dbReference type="Gene3D" id="3.30.40.10">
    <property type="entry name" value="Zinc/RING finger domain, C3HC4 (zinc finger)"/>
    <property type="match status" value="1"/>
</dbReference>
<dbReference type="Proteomes" id="UP000039865">
    <property type="component" value="Unassembled WGS sequence"/>
</dbReference>
<organism evidence="2 3">
    <name type="scientific">Stylonychia lemnae</name>
    <name type="common">Ciliate</name>
    <dbReference type="NCBI Taxonomy" id="5949"/>
    <lineage>
        <taxon>Eukaryota</taxon>
        <taxon>Sar</taxon>
        <taxon>Alveolata</taxon>
        <taxon>Ciliophora</taxon>
        <taxon>Intramacronucleata</taxon>
        <taxon>Spirotrichea</taxon>
        <taxon>Stichotrichia</taxon>
        <taxon>Sporadotrichida</taxon>
        <taxon>Oxytrichidae</taxon>
        <taxon>Stylonychinae</taxon>
        <taxon>Stylonychia</taxon>
    </lineage>
</organism>
<dbReference type="AlphaFoldDB" id="A0A078AHR4"/>
<protein>
    <submittedName>
        <fullName evidence="2">Uncharacterized protein</fullName>
    </submittedName>
</protein>
<evidence type="ECO:0000313" key="3">
    <source>
        <dbReference type="Proteomes" id="UP000039865"/>
    </source>
</evidence>
<dbReference type="OrthoDB" id="282170at2759"/>
<reference evidence="2 3" key="1">
    <citation type="submission" date="2014-06" db="EMBL/GenBank/DDBJ databases">
        <authorList>
            <person name="Swart Estienne"/>
        </authorList>
    </citation>
    <scope>NUCLEOTIDE SEQUENCE [LARGE SCALE GENOMIC DNA]</scope>
    <source>
        <strain evidence="2 3">130c</strain>
    </source>
</reference>
<sequence length="394" mass="46048">MKNELLLFRTRFTLRLVSIAPEEAGNYSRDRRTILQIGILEIIIGRMMPEDHWLPKKQPNIFIETQHKLEDIECCDFVPQDRQVRYNFKYYCPVCLRYFNHILVSQCCFNYMCHFCADEQLERERNIDKFIAKCPYNCEGKFELKDVTPNMQVKRYSDSQFMSFYSNNLGKNTAGGFGKFGKENMSPQIVKNLTSENFNNNKTKNAFINSANGFMRPYQDQNSLQLQDDEESKRQMMMHRSDAMQYVQRPPLNQIRANIIRQANQGFVMQSNTMTINNGGDDVFSQPPVDHYYEQDNYQFQSPQSRQNFNQNIDGISAIDLPGGQGIQTYNSSAGFQGFNEYTDYNIQSQGFEVQGPQFINVENNFSPQQQISQDRDDLSSIEEDDDDLDREHH</sequence>
<keyword evidence="3" id="KW-1185">Reference proteome</keyword>
<dbReference type="InterPro" id="IPR013083">
    <property type="entry name" value="Znf_RING/FYVE/PHD"/>
</dbReference>
<evidence type="ECO:0000256" key="1">
    <source>
        <dbReference type="SAM" id="MobiDB-lite"/>
    </source>
</evidence>
<dbReference type="InParanoid" id="A0A078AHR4"/>
<dbReference type="EMBL" id="CCKQ01010299">
    <property type="protein sequence ID" value="CDW81815.1"/>
    <property type="molecule type" value="Genomic_DNA"/>
</dbReference>
<accession>A0A078AHR4</accession>
<name>A0A078AHR4_STYLE</name>
<gene>
    <name evidence="2" type="primary">Contig415.g458</name>
    <name evidence="2" type="ORF">STYLEM_10839</name>
</gene>
<evidence type="ECO:0000313" key="2">
    <source>
        <dbReference type="EMBL" id="CDW81815.1"/>
    </source>
</evidence>
<feature type="compositionally biased region" description="Acidic residues" evidence="1">
    <location>
        <begin position="380"/>
        <end position="394"/>
    </location>
</feature>
<feature type="region of interest" description="Disordered" evidence="1">
    <location>
        <begin position="370"/>
        <end position="394"/>
    </location>
</feature>
<proteinExistence type="predicted"/>